<protein>
    <submittedName>
        <fullName evidence="2">Uncharacterized protein</fullName>
    </submittedName>
</protein>
<name>A0A2X1KJP2_ECOLX</name>
<keyword evidence="1" id="KW-0472">Membrane</keyword>
<evidence type="ECO:0000313" key="3">
    <source>
        <dbReference type="Proteomes" id="UP000250561"/>
    </source>
</evidence>
<sequence length="144" mass="16871">MGRRQLCRIESFARGRQVTAWFGIIDCRQSRLAKSRRILHDFVAFTVALVILICRRVQWFETRVRPAKFQLWGRYIPQAAVHLPSVADHHRLYMPRAFLPRCRSRATAYALRTSYTLFDNIFLWVWIDITIPNPAISTISADPP</sequence>
<proteinExistence type="predicted"/>
<dbReference type="AlphaFoldDB" id="A0A2X1KJP2"/>
<evidence type="ECO:0000313" key="2">
    <source>
        <dbReference type="EMBL" id="SPW58819.1"/>
    </source>
</evidence>
<dbReference type="EMBL" id="UARS01000022">
    <property type="protein sequence ID" value="SPW58819.1"/>
    <property type="molecule type" value="Genomic_DNA"/>
</dbReference>
<accession>A0A2X1KJP2</accession>
<organism evidence="2 3">
    <name type="scientific">Escherichia coli</name>
    <dbReference type="NCBI Taxonomy" id="562"/>
    <lineage>
        <taxon>Bacteria</taxon>
        <taxon>Pseudomonadati</taxon>
        <taxon>Pseudomonadota</taxon>
        <taxon>Gammaproteobacteria</taxon>
        <taxon>Enterobacterales</taxon>
        <taxon>Enterobacteriaceae</taxon>
        <taxon>Escherichia</taxon>
    </lineage>
</organism>
<keyword evidence="1" id="KW-0812">Transmembrane</keyword>
<dbReference type="Proteomes" id="UP000250561">
    <property type="component" value="Unassembled WGS sequence"/>
</dbReference>
<reference evidence="2 3" key="1">
    <citation type="submission" date="2018-06" db="EMBL/GenBank/DDBJ databases">
        <authorList>
            <consortium name="Pathogen Informatics"/>
            <person name="Doyle S."/>
        </authorList>
    </citation>
    <scope>NUCLEOTIDE SEQUENCE [LARGE SCALE GENOMIC DNA]</scope>
    <source>
        <strain evidence="2 3">NCTC11126</strain>
    </source>
</reference>
<gene>
    <name evidence="2" type="ORF">NCTC11126_06402</name>
</gene>
<evidence type="ECO:0000256" key="1">
    <source>
        <dbReference type="SAM" id="Phobius"/>
    </source>
</evidence>
<feature type="transmembrane region" description="Helical" evidence="1">
    <location>
        <begin position="38"/>
        <end position="59"/>
    </location>
</feature>
<keyword evidence="1" id="KW-1133">Transmembrane helix</keyword>